<dbReference type="PANTHER" id="PTHR12110:SF53">
    <property type="entry name" value="BLR5974 PROTEIN"/>
    <property type="match status" value="1"/>
</dbReference>
<dbReference type="InterPro" id="IPR013022">
    <property type="entry name" value="Xyl_isomerase-like_TIM-brl"/>
</dbReference>
<dbReference type="GO" id="GO:0016853">
    <property type="term" value="F:isomerase activity"/>
    <property type="evidence" value="ECO:0007669"/>
    <property type="project" value="UniProtKB-KW"/>
</dbReference>
<gene>
    <name evidence="2" type="ORF">KDW_52400</name>
</gene>
<dbReference type="InterPro" id="IPR036237">
    <property type="entry name" value="Xyl_isomerase-like_sf"/>
</dbReference>
<dbReference type="RefSeq" id="WP_233097908.1">
    <property type="nucleotide sequence ID" value="NZ_BKZW01000003.1"/>
</dbReference>
<dbReference type="PANTHER" id="PTHR12110">
    <property type="entry name" value="HYDROXYPYRUVATE ISOMERASE"/>
    <property type="match status" value="1"/>
</dbReference>
<accession>A0A5J4KN30</accession>
<sequence length="282" mass="31835">MPIDQPNSTRRLSVSTWSLHRTLGDYAVYGPDTKEPSSLNNTDKHGQLTLLELPARLAAFGISTLEICHFHLPSLDAGYLKELRSTLQHERVELFSLLIDEGDITHPTNGDRDQDWIRSWLEVAGQLGAKRSRVIAGKTSPTGANLQNSIHRLRQLADYAEEQGVRLMTENWFSLLSQPVAVRTVFEQLNERIGLCFDFGNWSGPTKYEALTSIAPYAESCHTKAHFSDNDEIDKDDYIRCLEITRAANFSGPYTLIYDGPNPDEWDGLQREKEIVAPYIQA</sequence>
<evidence type="ECO:0000313" key="2">
    <source>
        <dbReference type="EMBL" id="GER91078.1"/>
    </source>
</evidence>
<organism evidence="2 3">
    <name type="scientific">Dictyobacter vulcani</name>
    <dbReference type="NCBI Taxonomy" id="2607529"/>
    <lineage>
        <taxon>Bacteria</taxon>
        <taxon>Bacillati</taxon>
        <taxon>Chloroflexota</taxon>
        <taxon>Ktedonobacteria</taxon>
        <taxon>Ktedonobacterales</taxon>
        <taxon>Dictyobacteraceae</taxon>
        <taxon>Dictyobacter</taxon>
    </lineage>
</organism>
<dbReference type="Proteomes" id="UP000326912">
    <property type="component" value="Unassembled WGS sequence"/>
</dbReference>
<dbReference type="AlphaFoldDB" id="A0A5J4KN30"/>
<dbReference type="EMBL" id="BKZW01000003">
    <property type="protein sequence ID" value="GER91078.1"/>
    <property type="molecule type" value="Genomic_DNA"/>
</dbReference>
<proteinExistence type="predicted"/>
<feature type="domain" description="Xylose isomerase-like TIM barrel" evidence="1">
    <location>
        <begin position="55"/>
        <end position="256"/>
    </location>
</feature>
<keyword evidence="2" id="KW-0413">Isomerase</keyword>
<evidence type="ECO:0000313" key="3">
    <source>
        <dbReference type="Proteomes" id="UP000326912"/>
    </source>
</evidence>
<reference evidence="2 3" key="1">
    <citation type="submission" date="2019-10" db="EMBL/GenBank/DDBJ databases">
        <title>Dictyobacter vulcani sp. nov., within the class Ktedonobacteria, isolated from soil of volcanic Mt. Zao.</title>
        <authorList>
            <person name="Zheng Y."/>
            <person name="Wang C.M."/>
            <person name="Sakai Y."/>
            <person name="Abe K."/>
            <person name="Yokota A."/>
            <person name="Yabe S."/>
        </authorList>
    </citation>
    <scope>NUCLEOTIDE SEQUENCE [LARGE SCALE GENOMIC DNA]</scope>
    <source>
        <strain evidence="2 3">W12</strain>
    </source>
</reference>
<comment type="caution">
    <text evidence="2">The sequence shown here is derived from an EMBL/GenBank/DDBJ whole genome shotgun (WGS) entry which is preliminary data.</text>
</comment>
<dbReference type="Gene3D" id="3.20.20.150">
    <property type="entry name" value="Divalent-metal-dependent TIM barrel enzymes"/>
    <property type="match status" value="1"/>
</dbReference>
<dbReference type="SUPFAM" id="SSF51658">
    <property type="entry name" value="Xylose isomerase-like"/>
    <property type="match status" value="1"/>
</dbReference>
<protein>
    <submittedName>
        <fullName evidence="2">Sugar phosphate isomerase</fullName>
    </submittedName>
</protein>
<keyword evidence="3" id="KW-1185">Reference proteome</keyword>
<dbReference type="Pfam" id="PF01261">
    <property type="entry name" value="AP_endonuc_2"/>
    <property type="match status" value="1"/>
</dbReference>
<evidence type="ECO:0000259" key="1">
    <source>
        <dbReference type="Pfam" id="PF01261"/>
    </source>
</evidence>
<name>A0A5J4KN30_9CHLR</name>
<dbReference type="InterPro" id="IPR050312">
    <property type="entry name" value="IolE/XylAMocC-like"/>
</dbReference>